<gene>
    <name evidence="2" type="ORF">FIL88_00430</name>
</gene>
<feature type="transmembrane region" description="Helical" evidence="1">
    <location>
        <begin position="101"/>
        <end position="121"/>
    </location>
</feature>
<dbReference type="AlphaFoldDB" id="A0A545SZK7"/>
<evidence type="ECO:0000313" key="3">
    <source>
        <dbReference type="Proteomes" id="UP000315816"/>
    </source>
</evidence>
<keyword evidence="3" id="KW-1185">Reference proteome</keyword>
<dbReference type="Proteomes" id="UP000315816">
    <property type="component" value="Unassembled WGS sequence"/>
</dbReference>
<dbReference type="EMBL" id="VICH01000001">
    <property type="protein sequence ID" value="TQV70405.1"/>
    <property type="molecule type" value="Genomic_DNA"/>
</dbReference>
<reference evidence="2 3" key="1">
    <citation type="submission" date="2019-06" db="EMBL/GenBank/DDBJ databases">
        <title>A novel species of marine bacteria.</title>
        <authorList>
            <person name="Wang Y."/>
        </authorList>
    </citation>
    <scope>NUCLEOTIDE SEQUENCE [LARGE SCALE GENOMIC DNA]</scope>
    <source>
        <strain evidence="2 3">MA1-10</strain>
    </source>
</reference>
<dbReference type="OrthoDB" id="1034332at2"/>
<evidence type="ECO:0000256" key="1">
    <source>
        <dbReference type="SAM" id="Phobius"/>
    </source>
</evidence>
<keyword evidence="1" id="KW-0812">Transmembrane</keyword>
<keyword evidence="1" id="KW-1133">Transmembrane helix</keyword>
<feature type="transmembrane region" description="Helical" evidence="1">
    <location>
        <begin position="154"/>
        <end position="182"/>
    </location>
</feature>
<keyword evidence="2" id="KW-0808">Transferase</keyword>
<dbReference type="GO" id="GO:0016740">
    <property type="term" value="F:transferase activity"/>
    <property type="evidence" value="ECO:0007669"/>
    <property type="project" value="UniProtKB-KW"/>
</dbReference>
<organism evidence="2 3">
    <name type="scientific">Aliiroseovarius halocynthiae</name>
    <dbReference type="NCBI Taxonomy" id="985055"/>
    <lineage>
        <taxon>Bacteria</taxon>
        <taxon>Pseudomonadati</taxon>
        <taxon>Pseudomonadota</taxon>
        <taxon>Alphaproteobacteria</taxon>
        <taxon>Rhodobacterales</taxon>
        <taxon>Paracoccaceae</taxon>
        <taxon>Aliiroseovarius</taxon>
    </lineage>
</organism>
<dbReference type="Gene3D" id="1.20.120.1760">
    <property type="match status" value="1"/>
</dbReference>
<keyword evidence="1" id="KW-0472">Membrane</keyword>
<evidence type="ECO:0000313" key="2">
    <source>
        <dbReference type="EMBL" id="TQV70405.1"/>
    </source>
</evidence>
<comment type="caution">
    <text evidence="2">The sequence shown here is derived from an EMBL/GenBank/DDBJ whole genome shotgun (WGS) entry which is preliminary data.</text>
</comment>
<dbReference type="InterPro" id="IPR043130">
    <property type="entry name" value="CDP-OH_PTrfase_TM_dom"/>
</dbReference>
<accession>A0A545SZK7</accession>
<feature type="transmembrane region" description="Helical" evidence="1">
    <location>
        <begin position="36"/>
        <end position="59"/>
    </location>
</feature>
<sequence>MQRRPIASRDRSWAKRAASWLVTKNVTPNQISKASVLFAVIAGAAFWLSGGTGVVWLILAALGVQGRLLCNLFDGMVAVEGGKAEADGPFWNEAPDRYADILILVGMGLGAGQPALGWAAATMAVLTAYTREAGAAQGLEPDFGGPMAKQHRMALATVAAVLAIVVPVIAGVPTLTLALWIITLGTGGTALRRGRGMVAALKARHDP</sequence>
<protein>
    <submittedName>
        <fullName evidence="2">CDP-alcohol phosphatidyltransferase family protein</fullName>
    </submittedName>
</protein>
<dbReference type="RefSeq" id="WP_142851853.1">
    <property type="nucleotide sequence ID" value="NZ_FXWW01000002.1"/>
</dbReference>
<proteinExistence type="predicted"/>
<name>A0A545SZK7_9RHOB</name>